<feature type="region of interest" description="Disordered" evidence="1">
    <location>
        <begin position="45"/>
        <end position="66"/>
    </location>
</feature>
<accession>A0A7S2J6M9</accession>
<dbReference type="Gene3D" id="3.50.4.10">
    <property type="entry name" value="Hepatocyte Growth Factor"/>
    <property type="match status" value="1"/>
</dbReference>
<reference evidence="2" key="1">
    <citation type="submission" date="2021-01" db="EMBL/GenBank/DDBJ databases">
        <authorList>
            <person name="Corre E."/>
            <person name="Pelletier E."/>
            <person name="Niang G."/>
            <person name="Scheremetjew M."/>
            <person name="Finn R."/>
            <person name="Kale V."/>
            <person name="Holt S."/>
            <person name="Cochrane G."/>
            <person name="Meng A."/>
            <person name="Brown T."/>
            <person name="Cohen L."/>
        </authorList>
    </citation>
    <scope>NUCLEOTIDE SEQUENCE</scope>
    <source>
        <strain evidence="2">RCC3387</strain>
    </source>
</reference>
<protein>
    <recommendedName>
        <fullName evidence="3">Hexosyltransferase</fullName>
    </recommendedName>
</protein>
<name>A0A7S2J6M9_9DINO</name>
<evidence type="ECO:0000256" key="1">
    <source>
        <dbReference type="SAM" id="MobiDB-lite"/>
    </source>
</evidence>
<proteinExistence type="predicted"/>
<gene>
    <name evidence="2" type="ORF">BRAN1462_LOCUS15247</name>
</gene>
<organism evidence="2">
    <name type="scientific">Zooxanthella nutricula</name>
    <dbReference type="NCBI Taxonomy" id="1333877"/>
    <lineage>
        <taxon>Eukaryota</taxon>
        <taxon>Sar</taxon>
        <taxon>Alveolata</taxon>
        <taxon>Dinophyceae</taxon>
        <taxon>Peridiniales</taxon>
        <taxon>Peridiniales incertae sedis</taxon>
        <taxon>Zooxanthella</taxon>
    </lineage>
</organism>
<dbReference type="EMBL" id="HBGW01024018">
    <property type="protein sequence ID" value="CAD9539291.1"/>
    <property type="molecule type" value="Transcribed_RNA"/>
</dbReference>
<evidence type="ECO:0000313" key="2">
    <source>
        <dbReference type="EMBL" id="CAD9539291.1"/>
    </source>
</evidence>
<dbReference type="AlphaFoldDB" id="A0A7S2J6M9"/>
<evidence type="ECO:0008006" key="3">
    <source>
        <dbReference type="Google" id="ProtNLM"/>
    </source>
</evidence>
<sequence length="317" mass="35282">MCQGVPQCNYFTWVADAGLEGCKSQCWLKGGNMSYKQAKRGLVSGVSPPRPPLPARLATRTSAPPSGNERSLFCFSLMVPHSYEKGLLSWQQERSTSIFGCDAWAVYSNVSIVVAPGVVTHVVQTDLSVKFGGDSYTALNSWIFIAVWKKVIDERWHKSHKWLVKVDPDAVFFPERLRPVVRAHEGVGYINNCKYGLHGPIEVLSAQALSTLEADYNASFDGKAPKECVERLHFGQWGEDFFLSRCLWKIHQVSRVTVPGLMCEAHCDCPDWYWCNDAERVTFHPFKRVDMYSQCMANSMAAPGAAAAPAAAHMVAQ</sequence>